<feature type="compositionally biased region" description="Basic and acidic residues" evidence="1">
    <location>
        <begin position="195"/>
        <end position="204"/>
    </location>
</feature>
<proteinExistence type="predicted"/>
<feature type="compositionally biased region" description="Basic residues" evidence="1">
    <location>
        <begin position="182"/>
        <end position="194"/>
    </location>
</feature>
<feature type="compositionally biased region" description="Pro residues" evidence="1">
    <location>
        <begin position="221"/>
        <end position="231"/>
    </location>
</feature>
<feature type="region of interest" description="Disordered" evidence="1">
    <location>
        <begin position="18"/>
        <end position="52"/>
    </location>
</feature>
<accession>A0A9N7U3Y6</accession>
<evidence type="ECO:0000256" key="1">
    <source>
        <dbReference type="SAM" id="MobiDB-lite"/>
    </source>
</evidence>
<organism evidence="2 3">
    <name type="scientific">Pleuronectes platessa</name>
    <name type="common">European plaice</name>
    <dbReference type="NCBI Taxonomy" id="8262"/>
    <lineage>
        <taxon>Eukaryota</taxon>
        <taxon>Metazoa</taxon>
        <taxon>Chordata</taxon>
        <taxon>Craniata</taxon>
        <taxon>Vertebrata</taxon>
        <taxon>Euteleostomi</taxon>
        <taxon>Actinopterygii</taxon>
        <taxon>Neopterygii</taxon>
        <taxon>Teleostei</taxon>
        <taxon>Neoteleostei</taxon>
        <taxon>Acanthomorphata</taxon>
        <taxon>Carangaria</taxon>
        <taxon>Pleuronectiformes</taxon>
        <taxon>Pleuronectoidei</taxon>
        <taxon>Pleuronectidae</taxon>
        <taxon>Pleuronectes</taxon>
    </lineage>
</organism>
<sequence>MAPSCSLRWNIHKERERGGCEEHRTAAGGRALASRLSSPERPGRPKTFSRLWSPICNGKPSDNGRVPSITWGLHTLTLIHRLQVHGGGAGGAGVGERPLRSSLSVSCCMCEPSASSLLLFVEHSRYIDACDEGKCHQEKKKEEEEEGGGNPIVPVGASLVPRRGFSGLRAPSRCPPSEQRRMLTKKKKKERKKKKEAEAQEKRRGLGAFTPATRSWLHPPCILPPRLPPSD</sequence>
<dbReference type="AlphaFoldDB" id="A0A9N7U3Y6"/>
<feature type="region of interest" description="Disordered" evidence="1">
    <location>
        <begin position="166"/>
        <end position="231"/>
    </location>
</feature>
<name>A0A9N7U3Y6_PLEPL</name>
<dbReference type="Proteomes" id="UP001153269">
    <property type="component" value="Unassembled WGS sequence"/>
</dbReference>
<dbReference type="EMBL" id="CADEAL010000700">
    <property type="protein sequence ID" value="CAB1424015.1"/>
    <property type="molecule type" value="Genomic_DNA"/>
</dbReference>
<evidence type="ECO:0000313" key="2">
    <source>
        <dbReference type="EMBL" id="CAB1424015.1"/>
    </source>
</evidence>
<protein>
    <submittedName>
        <fullName evidence="2">Uncharacterized protein</fullName>
    </submittedName>
</protein>
<evidence type="ECO:0000313" key="3">
    <source>
        <dbReference type="Proteomes" id="UP001153269"/>
    </source>
</evidence>
<keyword evidence="3" id="KW-1185">Reference proteome</keyword>
<reference evidence="2" key="1">
    <citation type="submission" date="2020-03" db="EMBL/GenBank/DDBJ databases">
        <authorList>
            <person name="Weist P."/>
        </authorList>
    </citation>
    <scope>NUCLEOTIDE SEQUENCE</scope>
</reference>
<gene>
    <name evidence="2" type="ORF">PLEPLA_LOCUS11936</name>
</gene>
<comment type="caution">
    <text evidence="2">The sequence shown here is derived from an EMBL/GenBank/DDBJ whole genome shotgun (WGS) entry which is preliminary data.</text>
</comment>